<keyword evidence="2" id="KW-1185">Reference proteome</keyword>
<dbReference type="Proteomes" id="UP000325508">
    <property type="component" value="Segment"/>
</dbReference>
<gene>
    <name evidence="1" type="primary">54</name>
    <name evidence="1" type="ORF">019DV002_54</name>
</gene>
<reference evidence="1 2" key="1">
    <citation type="submission" date="2019-07" db="EMBL/GenBank/DDBJ databases">
        <authorList>
            <person name="Loney R.E."/>
            <person name="Krukonis G.P."/>
            <person name="Delesalle V.A."/>
        </authorList>
    </citation>
    <scope>NUCLEOTIDE SEQUENCE [LARGE SCALE GENOMIC DNA]</scope>
</reference>
<evidence type="ECO:0000313" key="2">
    <source>
        <dbReference type="Proteomes" id="UP000325508"/>
    </source>
</evidence>
<name>A0A5J6T429_9CAUD</name>
<proteinExistence type="predicted"/>
<sequence>MIIYIAVDKKTGKIKSGRSGQYAFADRATLKRSMGQTYSFYKWQAEQKGEKFNIQDQYIIHELDVSALSDYSGSMHFVAEPQGGIK</sequence>
<accession>A0A5J6T429</accession>
<dbReference type="EMBL" id="MN176220">
    <property type="protein sequence ID" value="QFG05196.1"/>
    <property type="molecule type" value="Genomic_DNA"/>
</dbReference>
<organism evidence="1 2">
    <name type="scientific">Bacillus phage 019DV002</name>
    <dbReference type="NCBI Taxonomy" id="2601653"/>
    <lineage>
        <taxon>Viruses</taxon>
        <taxon>Duplodnaviria</taxon>
        <taxon>Heunggongvirae</taxon>
        <taxon>Uroviricota</taxon>
        <taxon>Caudoviricetes</taxon>
        <taxon>Ehrlichviridae</taxon>
        <taxon>Gettysburgvirus</taxon>
        <taxon>Gettysburgvirus gv019DV002</taxon>
    </lineage>
</organism>
<protein>
    <submittedName>
        <fullName evidence="1">Uncharacterized protein</fullName>
    </submittedName>
</protein>
<evidence type="ECO:0000313" key="1">
    <source>
        <dbReference type="EMBL" id="QFG05196.1"/>
    </source>
</evidence>